<sequence length="47" mass="5260">MLGFKSFSAGQKILVGVELVHMIKKGQRRKMRGDVLSSTDQFYALTS</sequence>
<dbReference type="EMBL" id="UOFL01000010">
    <property type="protein sequence ID" value="VAW71093.1"/>
    <property type="molecule type" value="Genomic_DNA"/>
</dbReference>
<evidence type="ECO:0000313" key="1">
    <source>
        <dbReference type="EMBL" id="VAW71093.1"/>
    </source>
</evidence>
<reference evidence="1" key="1">
    <citation type="submission" date="2018-06" db="EMBL/GenBank/DDBJ databases">
        <authorList>
            <person name="Zhirakovskaya E."/>
        </authorList>
    </citation>
    <scope>NUCLEOTIDE SEQUENCE</scope>
</reference>
<protein>
    <recommendedName>
        <fullName evidence="2">Mobile element protein</fullName>
    </recommendedName>
</protein>
<gene>
    <name evidence="1" type="ORF">MNBD_GAMMA12-1249</name>
</gene>
<dbReference type="AlphaFoldDB" id="A0A3B0Y3W4"/>
<accession>A0A3B0Y3W4</accession>
<evidence type="ECO:0008006" key="2">
    <source>
        <dbReference type="Google" id="ProtNLM"/>
    </source>
</evidence>
<proteinExistence type="predicted"/>
<name>A0A3B0Y3W4_9ZZZZ</name>
<organism evidence="1">
    <name type="scientific">hydrothermal vent metagenome</name>
    <dbReference type="NCBI Taxonomy" id="652676"/>
    <lineage>
        <taxon>unclassified sequences</taxon>
        <taxon>metagenomes</taxon>
        <taxon>ecological metagenomes</taxon>
    </lineage>
</organism>